<dbReference type="AlphaFoldDB" id="A0A5F8G7U1"/>
<dbReference type="GeneTree" id="ENSGT01030000234911"/>
<reference evidence="2 3" key="1">
    <citation type="journal article" date="2007" name="Nature">
        <title>Genome of the marsupial Monodelphis domestica reveals innovation in non-coding sequences.</title>
        <authorList>
            <person name="Mikkelsen T.S."/>
            <person name="Wakefield M.J."/>
            <person name="Aken B."/>
            <person name="Amemiya C.T."/>
            <person name="Chang J.L."/>
            <person name="Duke S."/>
            <person name="Garber M."/>
            <person name="Gentles A.J."/>
            <person name="Goodstadt L."/>
            <person name="Heger A."/>
            <person name="Jurka J."/>
            <person name="Kamal M."/>
            <person name="Mauceli E."/>
            <person name="Searle S.M."/>
            <person name="Sharpe T."/>
            <person name="Baker M.L."/>
            <person name="Batzer M.A."/>
            <person name="Benos P.V."/>
            <person name="Belov K."/>
            <person name="Clamp M."/>
            <person name="Cook A."/>
            <person name="Cuff J."/>
            <person name="Das R."/>
            <person name="Davidow L."/>
            <person name="Deakin J.E."/>
            <person name="Fazzari M.J."/>
            <person name="Glass J.L."/>
            <person name="Grabherr M."/>
            <person name="Greally J.M."/>
            <person name="Gu W."/>
            <person name="Hore T.A."/>
            <person name="Huttley G.A."/>
            <person name="Kleber M."/>
            <person name="Jirtle R.L."/>
            <person name="Koina E."/>
            <person name="Lee J.T."/>
            <person name="Mahony S."/>
            <person name="Marra M.A."/>
            <person name="Miller R.D."/>
            <person name="Nicholls R.D."/>
            <person name="Oda M."/>
            <person name="Papenfuss A.T."/>
            <person name="Parra Z.E."/>
            <person name="Pollock D.D."/>
            <person name="Ray D.A."/>
            <person name="Schein J.E."/>
            <person name="Speed T.P."/>
            <person name="Thompson K."/>
            <person name="VandeBerg J.L."/>
            <person name="Wade C.M."/>
            <person name="Walker J.A."/>
            <person name="Waters P.D."/>
            <person name="Webber C."/>
            <person name="Weidman J.R."/>
            <person name="Xie X."/>
            <person name="Zody M.C."/>
            <person name="Baldwin J."/>
            <person name="Abdouelleil A."/>
            <person name="Abdulkadir J."/>
            <person name="Abebe A."/>
            <person name="Abera B."/>
            <person name="Abreu J."/>
            <person name="Acer S.C."/>
            <person name="Aftuck L."/>
            <person name="Alexander A."/>
            <person name="An P."/>
            <person name="Anderson E."/>
            <person name="Anderson S."/>
            <person name="Arachi H."/>
            <person name="Azer M."/>
            <person name="Bachantsang P."/>
            <person name="Barry A."/>
            <person name="Bayul T."/>
            <person name="Berlin A."/>
            <person name="Bessette D."/>
            <person name="Bloom T."/>
            <person name="Bloom T."/>
            <person name="Boguslavskiy L."/>
            <person name="Bonnet C."/>
            <person name="Boukhgalter B."/>
            <person name="Bourzgui I."/>
            <person name="Brown A."/>
            <person name="Cahill P."/>
            <person name="Channer S."/>
            <person name="Cheshatsang Y."/>
            <person name="Chuda L."/>
            <person name="Citroen M."/>
            <person name="Collymore A."/>
            <person name="Cooke P."/>
            <person name="Costello M."/>
            <person name="D'Aco K."/>
            <person name="Daza R."/>
            <person name="De Haan G."/>
            <person name="DeGray S."/>
            <person name="DeMaso C."/>
            <person name="Dhargay N."/>
            <person name="Dooley K."/>
            <person name="Dooley E."/>
            <person name="Doricent M."/>
            <person name="Dorje P."/>
            <person name="Dorjee K."/>
            <person name="Dupes A."/>
            <person name="Elong R."/>
            <person name="Falk J."/>
            <person name="Farina A."/>
            <person name="Faro S."/>
            <person name="Ferguson D."/>
            <person name="Fisher S."/>
            <person name="Foley C.D."/>
            <person name="Franke A."/>
            <person name="Friedrich D."/>
            <person name="Gadbois L."/>
            <person name="Gearin G."/>
            <person name="Gearin C.R."/>
            <person name="Giannoukos G."/>
            <person name="Goode T."/>
            <person name="Graham J."/>
            <person name="Grandbois E."/>
            <person name="Grewal S."/>
            <person name="Gyaltsen K."/>
            <person name="Hafez N."/>
            <person name="Hagos B."/>
            <person name="Hall J."/>
            <person name="Henson C."/>
            <person name="Hollinger A."/>
            <person name="Honan T."/>
            <person name="Huard M.D."/>
            <person name="Hughes L."/>
            <person name="Hurhula B."/>
            <person name="Husby M.E."/>
            <person name="Kamat A."/>
            <person name="Kanga B."/>
            <person name="Kashin S."/>
            <person name="Khazanovich D."/>
            <person name="Kisner P."/>
            <person name="Lance K."/>
            <person name="Lara M."/>
            <person name="Lee W."/>
            <person name="Lennon N."/>
            <person name="Letendre F."/>
            <person name="LeVine R."/>
            <person name="Lipovsky A."/>
            <person name="Liu X."/>
            <person name="Liu J."/>
            <person name="Liu S."/>
            <person name="Lokyitsang T."/>
            <person name="Lokyitsang Y."/>
            <person name="Lubonja R."/>
            <person name="Lui A."/>
            <person name="MacDonald P."/>
            <person name="Magnisalis V."/>
            <person name="Maru K."/>
            <person name="Matthews C."/>
            <person name="McCusker W."/>
            <person name="McDonough S."/>
            <person name="Mehta T."/>
            <person name="Meldrim J."/>
            <person name="Meneus L."/>
            <person name="Mihai O."/>
            <person name="Mihalev A."/>
            <person name="Mihova T."/>
            <person name="Mittelman R."/>
            <person name="Mlenga V."/>
            <person name="Montmayeur A."/>
            <person name="Mulrain L."/>
            <person name="Navidi A."/>
            <person name="Naylor J."/>
            <person name="Negash T."/>
            <person name="Nguyen T."/>
            <person name="Nguyen N."/>
            <person name="Nicol R."/>
            <person name="Norbu C."/>
            <person name="Norbu N."/>
            <person name="Novod N."/>
            <person name="O'Neill B."/>
            <person name="Osman S."/>
            <person name="Markiewicz E."/>
            <person name="Oyono O.L."/>
            <person name="Patti C."/>
            <person name="Phunkhang P."/>
            <person name="Pierre F."/>
            <person name="Priest M."/>
            <person name="Raghuraman S."/>
            <person name="Rege F."/>
            <person name="Reyes R."/>
            <person name="Rise C."/>
            <person name="Rogov P."/>
            <person name="Ross K."/>
            <person name="Ryan E."/>
            <person name="Settipalli S."/>
            <person name="Shea T."/>
            <person name="Sherpa N."/>
            <person name="Shi L."/>
            <person name="Shih D."/>
            <person name="Sparrow T."/>
            <person name="Spaulding J."/>
            <person name="Stalker J."/>
            <person name="Stange-Thomann N."/>
            <person name="Stavropoulos S."/>
            <person name="Stone C."/>
            <person name="Strader C."/>
            <person name="Tesfaye S."/>
            <person name="Thomson T."/>
            <person name="Thoulutsang Y."/>
            <person name="Thoulutsang D."/>
            <person name="Topham K."/>
            <person name="Topping I."/>
            <person name="Tsamla T."/>
            <person name="Vassiliev H."/>
            <person name="Vo A."/>
            <person name="Wangchuk T."/>
            <person name="Wangdi T."/>
            <person name="Weiand M."/>
            <person name="Wilkinson J."/>
            <person name="Wilson A."/>
            <person name="Yadav S."/>
            <person name="Young G."/>
            <person name="Yu Q."/>
            <person name="Zembek L."/>
            <person name="Zhong D."/>
            <person name="Zimmer A."/>
            <person name="Zwirko Z."/>
            <person name="Jaffe D.B."/>
            <person name="Alvarez P."/>
            <person name="Brockman W."/>
            <person name="Butler J."/>
            <person name="Chin C."/>
            <person name="Gnerre S."/>
            <person name="MacCallum I."/>
            <person name="Graves J.A."/>
            <person name="Ponting C.P."/>
            <person name="Breen M."/>
            <person name="Samollow P.B."/>
            <person name="Lander E.S."/>
            <person name="Lindblad-Toh K."/>
        </authorList>
    </citation>
    <scope>NUCLEOTIDE SEQUENCE [LARGE SCALE GENOMIC DNA]</scope>
</reference>
<name>A0A5F8G7U1_MONDO</name>
<evidence type="ECO:0000313" key="2">
    <source>
        <dbReference type="Ensembl" id="ENSMODP00000043548.1"/>
    </source>
</evidence>
<proteinExistence type="predicted"/>
<accession>A0A5F8G7U1</accession>
<feature type="region of interest" description="Disordered" evidence="1">
    <location>
        <begin position="29"/>
        <end position="50"/>
    </location>
</feature>
<dbReference type="OMA" id="WISACLN"/>
<reference evidence="2" key="3">
    <citation type="submission" date="2025-09" db="UniProtKB">
        <authorList>
            <consortium name="Ensembl"/>
        </authorList>
    </citation>
    <scope>IDENTIFICATION</scope>
</reference>
<protein>
    <submittedName>
        <fullName evidence="2">Uncharacterized protein</fullName>
    </submittedName>
</protein>
<sequence length="160" mass="17184">MLLAGVFVEPGAFVPVLFPVPPLPLLPVGHVHDDQQRGAGDEDELQGPQADVGDGEEVIVADIGAAGLACIAVKILLLIPPHALRRHHVDQHAEDEDQGEPDAAESCRILIDAAQQILEDSPVHRSPKPGLALWVRVGGVLLDYKHNMSPQKGKFHLSLH</sequence>
<keyword evidence="3" id="KW-1185">Reference proteome</keyword>
<reference evidence="2" key="2">
    <citation type="submission" date="2025-08" db="UniProtKB">
        <authorList>
            <consortium name="Ensembl"/>
        </authorList>
    </citation>
    <scope>IDENTIFICATION</scope>
</reference>
<evidence type="ECO:0000256" key="1">
    <source>
        <dbReference type="SAM" id="MobiDB-lite"/>
    </source>
</evidence>
<evidence type="ECO:0000313" key="3">
    <source>
        <dbReference type="Proteomes" id="UP000002280"/>
    </source>
</evidence>
<feature type="compositionally biased region" description="Basic and acidic residues" evidence="1">
    <location>
        <begin position="30"/>
        <end position="40"/>
    </location>
</feature>
<dbReference type="InParanoid" id="A0A5F8G7U1"/>
<dbReference type="Proteomes" id="UP000002280">
    <property type="component" value="Chromosome 4"/>
</dbReference>
<organism evidence="2 3">
    <name type="scientific">Monodelphis domestica</name>
    <name type="common">Gray short-tailed opossum</name>
    <dbReference type="NCBI Taxonomy" id="13616"/>
    <lineage>
        <taxon>Eukaryota</taxon>
        <taxon>Metazoa</taxon>
        <taxon>Chordata</taxon>
        <taxon>Craniata</taxon>
        <taxon>Vertebrata</taxon>
        <taxon>Euteleostomi</taxon>
        <taxon>Mammalia</taxon>
        <taxon>Metatheria</taxon>
        <taxon>Didelphimorphia</taxon>
        <taxon>Didelphidae</taxon>
        <taxon>Monodelphis</taxon>
    </lineage>
</organism>
<dbReference type="Ensembl" id="ENSMODT00000060957.1">
    <property type="protein sequence ID" value="ENSMODP00000043548.1"/>
    <property type="gene ID" value="ENSMODG00000049041.1"/>
</dbReference>
<dbReference type="Bgee" id="ENSMODG00000049041">
    <property type="expression patterns" value="Expressed in placenta and 4 other cell types or tissues"/>
</dbReference>